<proteinExistence type="predicted"/>
<dbReference type="Proteomes" id="UP001189429">
    <property type="component" value="Unassembled WGS sequence"/>
</dbReference>
<evidence type="ECO:0000313" key="1">
    <source>
        <dbReference type="EMBL" id="CAK0797678.1"/>
    </source>
</evidence>
<protein>
    <submittedName>
        <fullName evidence="1">Uncharacterized protein</fullName>
    </submittedName>
</protein>
<dbReference type="EMBL" id="CAUYUJ010001792">
    <property type="protein sequence ID" value="CAK0797678.1"/>
    <property type="molecule type" value="Genomic_DNA"/>
</dbReference>
<keyword evidence="2" id="KW-1185">Reference proteome</keyword>
<organism evidence="1 2">
    <name type="scientific">Prorocentrum cordatum</name>
    <dbReference type="NCBI Taxonomy" id="2364126"/>
    <lineage>
        <taxon>Eukaryota</taxon>
        <taxon>Sar</taxon>
        <taxon>Alveolata</taxon>
        <taxon>Dinophyceae</taxon>
        <taxon>Prorocentrales</taxon>
        <taxon>Prorocentraceae</taxon>
        <taxon>Prorocentrum</taxon>
    </lineage>
</organism>
<sequence length="143" mass="15226">MLEVRSVANRALSERQRDAAVAWVAGGGGSAPPAGAERLGVLLARLEAHCEAAAERLAQPGSAGGSAATGSGMVVWDKGRDALRAERRLAAERLRALEERCARGPAPVAAARRAPEAAAALRREEQMRRVRRWAEAQREGREV</sequence>
<name>A0ABN9Q073_9DINO</name>
<accession>A0ABN9Q073</accession>
<evidence type="ECO:0000313" key="2">
    <source>
        <dbReference type="Proteomes" id="UP001189429"/>
    </source>
</evidence>
<comment type="caution">
    <text evidence="1">The sequence shown here is derived from an EMBL/GenBank/DDBJ whole genome shotgun (WGS) entry which is preliminary data.</text>
</comment>
<reference evidence="1" key="1">
    <citation type="submission" date="2023-10" db="EMBL/GenBank/DDBJ databases">
        <authorList>
            <person name="Chen Y."/>
            <person name="Shah S."/>
            <person name="Dougan E. K."/>
            <person name="Thang M."/>
            <person name="Chan C."/>
        </authorList>
    </citation>
    <scope>NUCLEOTIDE SEQUENCE [LARGE SCALE GENOMIC DNA]</scope>
</reference>
<gene>
    <name evidence="1" type="ORF">PCOR1329_LOCUS6689</name>
</gene>